<feature type="domain" description="PilZ" evidence="1">
    <location>
        <begin position="99"/>
        <end position="200"/>
    </location>
</feature>
<evidence type="ECO:0000313" key="3">
    <source>
        <dbReference type="Proteomes" id="UP000541969"/>
    </source>
</evidence>
<comment type="caution">
    <text evidence="2">The sequence shown here is derived from an EMBL/GenBank/DDBJ whole genome shotgun (WGS) entry which is preliminary data.</text>
</comment>
<dbReference type="Proteomes" id="UP000541969">
    <property type="component" value="Unassembled WGS sequence"/>
</dbReference>
<proteinExistence type="predicted"/>
<sequence length="212" mass="23510">MDDIDVNRPPECTQADVTLVTRGITVTACVDVSTDYALVVSPQGEGSAWKTALSPGDKVEVFWVAGNEERTLPAKIVEVEDGEEPRWHLAATGPAERSQRRKAVRARLSLPVIMPWADSQLIGTTVDLSEAGMRAQVDGWGVPPEKGTRMQVTIDLEKGFVDLHGELIWVVPDRGPQWLLAMRFDDVRELDADRLRQRVFEALRAERALARG</sequence>
<evidence type="ECO:0000259" key="1">
    <source>
        <dbReference type="Pfam" id="PF07238"/>
    </source>
</evidence>
<name>A0A853CHG6_9ACTN</name>
<accession>A0A853CHG6</accession>
<dbReference type="InterPro" id="IPR009875">
    <property type="entry name" value="PilZ_domain"/>
</dbReference>
<dbReference type="Gene3D" id="2.40.10.220">
    <property type="entry name" value="predicted glycosyltransferase like domains"/>
    <property type="match status" value="1"/>
</dbReference>
<protein>
    <recommendedName>
        <fullName evidence="1">PilZ domain-containing protein</fullName>
    </recommendedName>
</protein>
<dbReference type="GO" id="GO:0035438">
    <property type="term" value="F:cyclic-di-GMP binding"/>
    <property type="evidence" value="ECO:0007669"/>
    <property type="project" value="InterPro"/>
</dbReference>
<evidence type="ECO:0000313" key="2">
    <source>
        <dbReference type="EMBL" id="NYJ06611.1"/>
    </source>
</evidence>
<dbReference type="Pfam" id="PF07238">
    <property type="entry name" value="PilZ"/>
    <property type="match status" value="1"/>
</dbReference>
<reference evidence="2 3" key="1">
    <citation type="submission" date="2020-07" db="EMBL/GenBank/DDBJ databases">
        <title>Sequencing the genomes of 1000 actinobacteria strains.</title>
        <authorList>
            <person name="Klenk H.-P."/>
        </authorList>
    </citation>
    <scope>NUCLEOTIDE SEQUENCE [LARGE SCALE GENOMIC DNA]</scope>
    <source>
        <strain evidence="2 3">DSM 104001</strain>
    </source>
</reference>
<dbReference type="SUPFAM" id="SSF141371">
    <property type="entry name" value="PilZ domain-like"/>
    <property type="match status" value="1"/>
</dbReference>
<dbReference type="EMBL" id="JACBZT010000001">
    <property type="protein sequence ID" value="NYJ06611.1"/>
    <property type="molecule type" value="Genomic_DNA"/>
</dbReference>
<organism evidence="2 3">
    <name type="scientific">Petropleomorpha daqingensis</name>
    <dbReference type="NCBI Taxonomy" id="2026353"/>
    <lineage>
        <taxon>Bacteria</taxon>
        <taxon>Bacillati</taxon>
        <taxon>Actinomycetota</taxon>
        <taxon>Actinomycetes</taxon>
        <taxon>Geodermatophilales</taxon>
        <taxon>Geodermatophilaceae</taxon>
        <taxon>Petropleomorpha</taxon>
    </lineage>
</organism>
<dbReference type="RefSeq" id="WP_179717845.1">
    <property type="nucleotide sequence ID" value="NZ_JACBZT010000001.1"/>
</dbReference>
<gene>
    <name evidence="2" type="ORF">GGQ55_002889</name>
</gene>
<dbReference type="AlphaFoldDB" id="A0A853CHG6"/>
<keyword evidence="3" id="KW-1185">Reference proteome</keyword>